<dbReference type="Pfam" id="PF07963">
    <property type="entry name" value="N_methyl"/>
    <property type="match status" value="1"/>
</dbReference>
<evidence type="ECO:0008006" key="3">
    <source>
        <dbReference type="Google" id="ProtNLM"/>
    </source>
</evidence>
<evidence type="ECO:0000256" key="1">
    <source>
        <dbReference type="SAM" id="Phobius"/>
    </source>
</evidence>
<dbReference type="EMBL" id="BART01001890">
    <property type="protein sequence ID" value="GAG73805.1"/>
    <property type="molecule type" value="Genomic_DNA"/>
</dbReference>
<protein>
    <recommendedName>
        <fullName evidence="3">Prepilin-type N-terminal cleavage/methylation domain-containing protein</fullName>
    </recommendedName>
</protein>
<gene>
    <name evidence="2" type="ORF">S01H4_06224</name>
</gene>
<keyword evidence="1" id="KW-0472">Membrane</keyword>
<keyword evidence="1" id="KW-1133">Transmembrane helix</keyword>
<dbReference type="NCBIfam" id="TIGR02532">
    <property type="entry name" value="IV_pilin_GFxxxE"/>
    <property type="match status" value="1"/>
</dbReference>
<keyword evidence="1" id="KW-0812">Transmembrane</keyword>
<comment type="caution">
    <text evidence="2">The sequence shown here is derived from an EMBL/GenBank/DDBJ whole genome shotgun (WGS) entry which is preliminary data.</text>
</comment>
<dbReference type="PROSITE" id="PS00409">
    <property type="entry name" value="PROKAR_NTER_METHYL"/>
    <property type="match status" value="1"/>
</dbReference>
<proteinExistence type="predicted"/>
<organism evidence="2">
    <name type="scientific">marine sediment metagenome</name>
    <dbReference type="NCBI Taxonomy" id="412755"/>
    <lineage>
        <taxon>unclassified sequences</taxon>
        <taxon>metagenomes</taxon>
        <taxon>ecological metagenomes</taxon>
    </lineage>
</organism>
<dbReference type="AlphaFoldDB" id="X0ZVF3"/>
<dbReference type="InterPro" id="IPR012902">
    <property type="entry name" value="N_methyl_site"/>
</dbReference>
<evidence type="ECO:0000313" key="2">
    <source>
        <dbReference type="EMBL" id="GAG73805.1"/>
    </source>
</evidence>
<sequence length="89" mass="9914">MLIIKKRNIQKGFSLIELMIAAVILAIALLGIFHAYSVGFMGMADFNSELKTAAAVFNLFHCIKLYNPFKERPSNKAIIPTTTINSIRV</sequence>
<feature type="transmembrane region" description="Helical" evidence="1">
    <location>
        <begin position="12"/>
        <end position="36"/>
    </location>
</feature>
<reference evidence="2" key="1">
    <citation type="journal article" date="2014" name="Front. Microbiol.">
        <title>High frequency of phylogenetically diverse reductive dehalogenase-homologous genes in deep subseafloor sedimentary metagenomes.</title>
        <authorList>
            <person name="Kawai M."/>
            <person name="Futagami T."/>
            <person name="Toyoda A."/>
            <person name="Takaki Y."/>
            <person name="Nishi S."/>
            <person name="Hori S."/>
            <person name="Arai W."/>
            <person name="Tsubouchi T."/>
            <person name="Morono Y."/>
            <person name="Uchiyama I."/>
            <person name="Ito T."/>
            <person name="Fujiyama A."/>
            <person name="Inagaki F."/>
            <person name="Takami H."/>
        </authorList>
    </citation>
    <scope>NUCLEOTIDE SEQUENCE</scope>
    <source>
        <strain evidence="2">Expedition CK06-06</strain>
    </source>
</reference>
<name>X0ZVF3_9ZZZZ</name>
<accession>X0ZVF3</accession>